<evidence type="ECO:0000256" key="1">
    <source>
        <dbReference type="ARBA" id="ARBA00022723"/>
    </source>
</evidence>
<feature type="compositionally biased region" description="Polar residues" evidence="5">
    <location>
        <begin position="168"/>
        <end position="178"/>
    </location>
</feature>
<evidence type="ECO:0000313" key="7">
    <source>
        <dbReference type="EMBL" id="KAJ7081826.1"/>
    </source>
</evidence>
<evidence type="ECO:0000256" key="3">
    <source>
        <dbReference type="ARBA" id="ARBA00022833"/>
    </source>
</evidence>
<evidence type="ECO:0000313" key="8">
    <source>
        <dbReference type="Proteomes" id="UP001222325"/>
    </source>
</evidence>
<dbReference type="Gene3D" id="3.30.160.60">
    <property type="entry name" value="Classic Zinc Finger"/>
    <property type="match status" value="2"/>
</dbReference>
<dbReference type="SUPFAM" id="SSF57667">
    <property type="entry name" value="beta-beta-alpha zinc fingers"/>
    <property type="match status" value="1"/>
</dbReference>
<accession>A0AAD6XIV4</accession>
<reference evidence="7" key="1">
    <citation type="submission" date="2023-03" db="EMBL/GenBank/DDBJ databases">
        <title>Massive genome expansion in bonnet fungi (Mycena s.s.) driven by repeated elements and novel gene families across ecological guilds.</title>
        <authorList>
            <consortium name="Lawrence Berkeley National Laboratory"/>
            <person name="Harder C.B."/>
            <person name="Miyauchi S."/>
            <person name="Viragh M."/>
            <person name="Kuo A."/>
            <person name="Thoen E."/>
            <person name="Andreopoulos B."/>
            <person name="Lu D."/>
            <person name="Skrede I."/>
            <person name="Drula E."/>
            <person name="Henrissat B."/>
            <person name="Morin E."/>
            <person name="Kohler A."/>
            <person name="Barry K."/>
            <person name="LaButti K."/>
            <person name="Morin E."/>
            <person name="Salamov A."/>
            <person name="Lipzen A."/>
            <person name="Mereny Z."/>
            <person name="Hegedus B."/>
            <person name="Baldrian P."/>
            <person name="Stursova M."/>
            <person name="Weitz H."/>
            <person name="Taylor A."/>
            <person name="Grigoriev I.V."/>
            <person name="Nagy L.G."/>
            <person name="Martin F."/>
            <person name="Kauserud H."/>
        </authorList>
    </citation>
    <scope>NUCLEOTIDE SEQUENCE</scope>
    <source>
        <strain evidence="7">CBHHK173m</strain>
    </source>
</reference>
<proteinExistence type="predicted"/>
<organism evidence="7 8">
    <name type="scientific">Mycena belliarum</name>
    <dbReference type="NCBI Taxonomy" id="1033014"/>
    <lineage>
        <taxon>Eukaryota</taxon>
        <taxon>Fungi</taxon>
        <taxon>Dikarya</taxon>
        <taxon>Basidiomycota</taxon>
        <taxon>Agaricomycotina</taxon>
        <taxon>Agaricomycetes</taxon>
        <taxon>Agaricomycetidae</taxon>
        <taxon>Agaricales</taxon>
        <taxon>Marasmiineae</taxon>
        <taxon>Mycenaceae</taxon>
        <taxon>Mycena</taxon>
    </lineage>
</organism>
<evidence type="ECO:0000256" key="4">
    <source>
        <dbReference type="PROSITE-ProRule" id="PRU00042"/>
    </source>
</evidence>
<feature type="domain" description="C2H2-type" evidence="6">
    <location>
        <begin position="249"/>
        <end position="278"/>
    </location>
</feature>
<dbReference type="InterPro" id="IPR036236">
    <property type="entry name" value="Znf_C2H2_sf"/>
</dbReference>
<dbReference type="GO" id="GO:0000981">
    <property type="term" value="F:DNA-binding transcription factor activity, RNA polymerase II-specific"/>
    <property type="evidence" value="ECO:0007669"/>
    <property type="project" value="TreeGrafter"/>
</dbReference>
<dbReference type="PANTHER" id="PTHR23235">
    <property type="entry name" value="KRUEPPEL-LIKE TRANSCRIPTION FACTOR"/>
    <property type="match status" value="1"/>
</dbReference>
<dbReference type="InterPro" id="IPR013087">
    <property type="entry name" value="Znf_C2H2_type"/>
</dbReference>
<evidence type="ECO:0000256" key="2">
    <source>
        <dbReference type="ARBA" id="ARBA00022771"/>
    </source>
</evidence>
<evidence type="ECO:0000256" key="5">
    <source>
        <dbReference type="SAM" id="MobiDB-lite"/>
    </source>
</evidence>
<keyword evidence="1" id="KW-0479">Metal-binding</keyword>
<protein>
    <recommendedName>
        <fullName evidence="6">C2H2-type domain-containing protein</fullName>
    </recommendedName>
</protein>
<dbReference type="EMBL" id="JARJCN010000048">
    <property type="protein sequence ID" value="KAJ7081826.1"/>
    <property type="molecule type" value="Genomic_DNA"/>
</dbReference>
<feature type="region of interest" description="Disordered" evidence="5">
    <location>
        <begin position="12"/>
        <end position="58"/>
    </location>
</feature>
<dbReference type="PROSITE" id="PS00028">
    <property type="entry name" value="ZINC_FINGER_C2H2_1"/>
    <property type="match status" value="1"/>
</dbReference>
<name>A0AAD6XIV4_9AGAR</name>
<feature type="region of interest" description="Disordered" evidence="5">
    <location>
        <begin position="148"/>
        <end position="199"/>
    </location>
</feature>
<dbReference type="AlphaFoldDB" id="A0AAD6XIV4"/>
<gene>
    <name evidence="7" type="ORF">B0H15DRAFT_853717</name>
</gene>
<feature type="domain" description="C2H2-type" evidence="6">
    <location>
        <begin position="279"/>
        <end position="311"/>
    </location>
</feature>
<dbReference type="Proteomes" id="UP001222325">
    <property type="component" value="Unassembled WGS sequence"/>
</dbReference>
<keyword evidence="8" id="KW-1185">Reference proteome</keyword>
<comment type="caution">
    <text evidence="7">The sequence shown here is derived from an EMBL/GenBank/DDBJ whole genome shotgun (WGS) entry which is preliminary data.</text>
</comment>
<dbReference type="PROSITE" id="PS50157">
    <property type="entry name" value="ZINC_FINGER_C2H2_2"/>
    <property type="match status" value="2"/>
</dbReference>
<evidence type="ECO:0000259" key="6">
    <source>
        <dbReference type="PROSITE" id="PS50157"/>
    </source>
</evidence>
<keyword evidence="3" id="KW-0862">Zinc</keyword>
<sequence>MTIRAIWGRKKGGSNPSFDGSHVLVTRPTPPANAQPPSNGYGWHGPAPGESSSSSALHNFSHTPPLMNYIPSAPRGNMLLHVPSQNMWSPIYGLDEAYSQYVPLYTGGAASPVFSHLPLIGSDSPQLQHRSFHDDYGIDTVPQSLLFGPGTPSRPPQDFQLPLDDRTPTTARKQSTRATPAAGFLTPLYHRHSSSGPAEECESSIVTADSPSSGFLTFAPTEIPLANPEVGSWATVQAARSRRKKPGKFACPYSGCISNFTARHNLRHHINSHKGVKPHQCHVCRTRFTTPSVLTRHLKLKKCPALAGSRPTAIPSS</sequence>
<dbReference type="PANTHER" id="PTHR23235:SF120">
    <property type="entry name" value="KRUPPEL-LIKE FACTOR 15"/>
    <property type="match status" value="1"/>
</dbReference>
<dbReference type="SMART" id="SM00355">
    <property type="entry name" value="ZnF_C2H2"/>
    <property type="match status" value="2"/>
</dbReference>
<dbReference type="GO" id="GO:0008270">
    <property type="term" value="F:zinc ion binding"/>
    <property type="evidence" value="ECO:0007669"/>
    <property type="project" value="UniProtKB-KW"/>
</dbReference>
<dbReference type="GO" id="GO:0000978">
    <property type="term" value="F:RNA polymerase II cis-regulatory region sequence-specific DNA binding"/>
    <property type="evidence" value="ECO:0007669"/>
    <property type="project" value="TreeGrafter"/>
</dbReference>
<keyword evidence="2 4" id="KW-0863">Zinc-finger</keyword>